<reference evidence="4" key="1">
    <citation type="journal article" date="2019" name="BMC Genomics">
        <title>A new reference genome for Sorghum bicolor reveals high levels of sequence similarity between sweet and grain genotypes: implications for the genetics of sugar metabolism.</title>
        <authorList>
            <person name="Cooper E.A."/>
            <person name="Brenton Z.W."/>
            <person name="Flinn B.S."/>
            <person name="Jenkins J."/>
            <person name="Shu S."/>
            <person name="Flowers D."/>
            <person name="Luo F."/>
            <person name="Wang Y."/>
            <person name="Xia P."/>
            <person name="Barry K."/>
            <person name="Daum C."/>
            <person name="Lipzen A."/>
            <person name="Yoshinaga Y."/>
            <person name="Schmutz J."/>
            <person name="Saski C."/>
            <person name="Vermerris W."/>
            <person name="Kresovich S."/>
        </authorList>
    </citation>
    <scope>NUCLEOTIDE SEQUENCE</scope>
</reference>
<dbReference type="GO" id="GO:0000226">
    <property type="term" value="P:microtubule cytoskeleton organization"/>
    <property type="evidence" value="ECO:0007669"/>
    <property type="project" value="InterPro"/>
</dbReference>
<dbReference type="Proteomes" id="UP000807115">
    <property type="component" value="Chromosome 6"/>
</dbReference>
<reference evidence="4" key="2">
    <citation type="submission" date="2020-10" db="EMBL/GenBank/DDBJ databases">
        <authorList>
            <person name="Cooper E.A."/>
            <person name="Brenton Z.W."/>
            <person name="Flinn B.S."/>
            <person name="Jenkins J."/>
            <person name="Shu S."/>
            <person name="Flowers D."/>
            <person name="Luo F."/>
            <person name="Wang Y."/>
            <person name="Xia P."/>
            <person name="Barry K."/>
            <person name="Daum C."/>
            <person name="Lipzen A."/>
            <person name="Yoshinaga Y."/>
            <person name="Schmutz J."/>
            <person name="Saski C."/>
            <person name="Vermerris W."/>
            <person name="Kresovich S."/>
        </authorList>
    </citation>
    <scope>NUCLEOTIDE SEQUENCE</scope>
</reference>
<dbReference type="GO" id="GO:0005874">
    <property type="term" value="C:microtubule"/>
    <property type="evidence" value="ECO:0007669"/>
    <property type="project" value="UniProtKB-KW"/>
</dbReference>
<evidence type="ECO:0000256" key="1">
    <source>
        <dbReference type="ARBA" id="ARBA00006187"/>
    </source>
</evidence>
<evidence type="ECO:0000256" key="3">
    <source>
        <dbReference type="SAM" id="MobiDB-lite"/>
    </source>
</evidence>
<evidence type="ECO:0000256" key="2">
    <source>
        <dbReference type="ARBA" id="ARBA00022701"/>
    </source>
</evidence>
<protein>
    <submittedName>
        <fullName evidence="4">Uncharacterized protein</fullName>
    </submittedName>
</protein>
<dbReference type="OrthoDB" id="10596570at2759"/>
<dbReference type="AlphaFoldDB" id="A0A921QS64"/>
<name>A0A921QS64_SORBI</name>
<dbReference type="GO" id="GO:0008017">
    <property type="term" value="F:microtubule binding"/>
    <property type="evidence" value="ECO:0007669"/>
    <property type="project" value="InterPro"/>
</dbReference>
<comment type="similarity">
    <text evidence="1">Belongs to the MAP65/ASE1 family.</text>
</comment>
<dbReference type="InterPro" id="IPR007145">
    <property type="entry name" value="MAP65_Ase1_PRC1"/>
</dbReference>
<accession>A0A921QS64</accession>
<organism evidence="4 5">
    <name type="scientific">Sorghum bicolor</name>
    <name type="common">Sorghum</name>
    <name type="synonym">Sorghum vulgare</name>
    <dbReference type="NCBI Taxonomy" id="4558"/>
    <lineage>
        <taxon>Eukaryota</taxon>
        <taxon>Viridiplantae</taxon>
        <taxon>Streptophyta</taxon>
        <taxon>Embryophyta</taxon>
        <taxon>Tracheophyta</taxon>
        <taxon>Spermatophyta</taxon>
        <taxon>Magnoliopsida</taxon>
        <taxon>Liliopsida</taxon>
        <taxon>Poales</taxon>
        <taxon>Poaceae</taxon>
        <taxon>PACMAD clade</taxon>
        <taxon>Panicoideae</taxon>
        <taxon>Andropogonodae</taxon>
        <taxon>Andropogoneae</taxon>
        <taxon>Sorghinae</taxon>
        <taxon>Sorghum</taxon>
    </lineage>
</organism>
<dbReference type="Gramene" id="EES11428">
    <property type="protein sequence ID" value="EES11428"/>
    <property type="gene ID" value="SORBI_3006G215800"/>
</dbReference>
<feature type="region of interest" description="Disordered" evidence="3">
    <location>
        <begin position="240"/>
        <end position="288"/>
    </location>
</feature>
<evidence type="ECO:0000313" key="4">
    <source>
        <dbReference type="EMBL" id="KAG0527468.1"/>
    </source>
</evidence>
<dbReference type="OMA" id="QSACDEI"/>
<evidence type="ECO:0000313" key="5">
    <source>
        <dbReference type="Proteomes" id="UP000807115"/>
    </source>
</evidence>
<sequence>MDRMEKTERFVQLKKLAGSVISYWSIISVPVEEKLNFIPLLHYAKAESVDEIPEHLAVSEDFMKTVENESNRLEKIVAEMIVRKKSKLAQIYQRSHLESPFAGQEPSDTSVAFKLVKEQISIAKAVSMERQDIVTRVELLQSACDEIEWYVSPDFNSSSTEDHQRVARGKVLVDFFPKMMEDLEDKVTLWNLKEGKLTFSFDGVDVRQKVEAMKTSYARHIKTDMDAVPGGIDIQQLVVPRRPRTPMVPVQVNEPPPPQPSDGDDSMASSGSKSDSKDSDYHPSDSEE</sequence>
<comment type="caution">
    <text evidence="4">The sequence shown here is derived from an EMBL/GenBank/DDBJ whole genome shotgun (WGS) entry which is preliminary data.</text>
</comment>
<dbReference type="PANTHER" id="PTHR19321:SF46">
    <property type="match status" value="1"/>
</dbReference>
<feature type="compositionally biased region" description="Basic and acidic residues" evidence="3">
    <location>
        <begin position="274"/>
        <end position="288"/>
    </location>
</feature>
<keyword evidence="2" id="KW-0493">Microtubule</keyword>
<proteinExistence type="inferred from homology"/>
<dbReference type="KEGG" id="sbi:8066784"/>
<dbReference type="PANTHER" id="PTHR19321">
    <property type="entry name" value="PROTEIN REGULATOR OF CYTOKINESIS 1 PRC1-RELATED"/>
    <property type="match status" value="1"/>
</dbReference>
<gene>
    <name evidence="4" type="ORF">BDA96_06G236100</name>
</gene>
<dbReference type="EMBL" id="CM027685">
    <property type="protein sequence ID" value="KAG0527468.1"/>
    <property type="molecule type" value="Genomic_DNA"/>
</dbReference>